<dbReference type="AlphaFoldDB" id="A0A512DK35"/>
<comment type="caution">
    <text evidence="1">The sequence shown here is derived from an EMBL/GenBank/DDBJ whole genome shotgun (WGS) entry which is preliminary data.</text>
</comment>
<protein>
    <submittedName>
        <fullName evidence="1">Uncharacterized protein</fullName>
    </submittedName>
</protein>
<name>A0A512DK35_9PROT</name>
<proteinExistence type="predicted"/>
<accession>A0A512DK35</accession>
<dbReference type="EMBL" id="BJYZ01000003">
    <property type="protein sequence ID" value="GEO36843.1"/>
    <property type="molecule type" value="Genomic_DNA"/>
</dbReference>
<organism evidence="1 2">
    <name type="scientific">Skermanella aerolata</name>
    <dbReference type="NCBI Taxonomy" id="393310"/>
    <lineage>
        <taxon>Bacteria</taxon>
        <taxon>Pseudomonadati</taxon>
        <taxon>Pseudomonadota</taxon>
        <taxon>Alphaproteobacteria</taxon>
        <taxon>Rhodospirillales</taxon>
        <taxon>Azospirillaceae</taxon>
        <taxon>Skermanella</taxon>
    </lineage>
</organism>
<sequence>MSKKDRYTRDNAVEVPLPLALPVLPPGTEDRTDYGYILDWMRRGMPNNEIAYSSDAPPTSEKHWAAGVEAKFRFTGTNE</sequence>
<gene>
    <name evidence="1" type="ORF">SAE02_09910</name>
</gene>
<evidence type="ECO:0000313" key="2">
    <source>
        <dbReference type="Proteomes" id="UP000321523"/>
    </source>
</evidence>
<reference evidence="1 2" key="1">
    <citation type="submission" date="2019-07" db="EMBL/GenBank/DDBJ databases">
        <title>Whole genome shotgun sequence of Skermanella aerolata NBRC 106429.</title>
        <authorList>
            <person name="Hosoyama A."/>
            <person name="Uohara A."/>
            <person name="Ohji S."/>
            <person name="Ichikawa N."/>
        </authorList>
    </citation>
    <scope>NUCLEOTIDE SEQUENCE [LARGE SCALE GENOMIC DNA]</scope>
    <source>
        <strain evidence="1 2">NBRC 106429</strain>
    </source>
</reference>
<dbReference type="Proteomes" id="UP000321523">
    <property type="component" value="Unassembled WGS sequence"/>
</dbReference>
<evidence type="ECO:0000313" key="1">
    <source>
        <dbReference type="EMBL" id="GEO36843.1"/>
    </source>
</evidence>
<keyword evidence="2" id="KW-1185">Reference proteome</keyword>